<dbReference type="Pfam" id="PF14697">
    <property type="entry name" value="Fer4_21"/>
    <property type="match status" value="1"/>
</dbReference>
<keyword evidence="3" id="KW-0285">Flavoprotein</keyword>
<dbReference type="InterPro" id="IPR003813">
    <property type="entry name" value="MvhD/FlpD"/>
</dbReference>
<comment type="cofactor">
    <cofactor evidence="1">
        <name>FAD</name>
        <dbReference type="ChEBI" id="CHEBI:57692"/>
    </cofactor>
</comment>
<dbReference type="SUPFAM" id="SSF54862">
    <property type="entry name" value="4Fe-4S ferredoxins"/>
    <property type="match status" value="1"/>
</dbReference>
<keyword evidence="6" id="KW-0560">Oxidoreductase</keyword>
<reference evidence="10" key="1">
    <citation type="journal article" date="2020" name="mSystems">
        <title>Genome- and Community-Level Interaction Insights into Carbon Utilization and Element Cycling Functions of Hydrothermarchaeota in Hydrothermal Sediment.</title>
        <authorList>
            <person name="Zhou Z."/>
            <person name="Liu Y."/>
            <person name="Xu W."/>
            <person name="Pan J."/>
            <person name="Luo Z.H."/>
            <person name="Li M."/>
        </authorList>
    </citation>
    <scope>NUCLEOTIDE SEQUENCE [LARGE SCALE GENOMIC DNA]</scope>
    <source>
        <strain evidence="10">SpSt-961</strain>
    </source>
</reference>
<comment type="similarity">
    <text evidence="2">Belongs to the HdrA family.</text>
</comment>
<protein>
    <submittedName>
        <fullName evidence="10">Hydrogenase iron-sulfur subunit</fullName>
    </submittedName>
</protein>
<dbReference type="Pfam" id="PF00890">
    <property type="entry name" value="FAD_binding_2"/>
    <property type="match status" value="1"/>
</dbReference>
<dbReference type="InterPro" id="IPR017896">
    <property type="entry name" value="4Fe4S_Fe-S-bd"/>
</dbReference>
<evidence type="ECO:0000256" key="7">
    <source>
        <dbReference type="ARBA" id="ARBA00023004"/>
    </source>
</evidence>
<evidence type="ECO:0000256" key="4">
    <source>
        <dbReference type="ARBA" id="ARBA00022723"/>
    </source>
</evidence>
<proteinExistence type="inferred from homology"/>
<comment type="caution">
    <text evidence="10">The sequence shown here is derived from an EMBL/GenBank/DDBJ whole genome shotgun (WGS) entry which is preliminary data.</text>
</comment>
<accession>A0A7V3RGN3</accession>
<feature type="domain" description="4Fe-4S ferredoxin-type" evidence="9">
    <location>
        <begin position="510"/>
        <end position="538"/>
    </location>
</feature>
<evidence type="ECO:0000256" key="5">
    <source>
        <dbReference type="ARBA" id="ARBA00022827"/>
    </source>
</evidence>
<dbReference type="InterPro" id="IPR017900">
    <property type="entry name" value="4Fe4S_Fe_S_CS"/>
</dbReference>
<dbReference type="PANTHER" id="PTHR43498">
    <property type="entry name" value="FERREDOXIN:COB-COM HETERODISULFIDE REDUCTASE SUBUNIT A"/>
    <property type="match status" value="1"/>
</dbReference>
<evidence type="ECO:0000256" key="1">
    <source>
        <dbReference type="ARBA" id="ARBA00001974"/>
    </source>
</evidence>
<feature type="domain" description="4Fe-4S ferredoxin-type" evidence="9">
    <location>
        <begin position="539"/>
        <end position="568"/>
    </location>
</feature>
<dbReference type="Gene3D" id="3.30.70.20">
    <property type="match status" value="1"/>
</dbReference>
<dbReference type="GO" id="GO:0016491">
    <property type="term" value="F:oxidoreductase activity"/>
    <property type="evidence" value="ECO:0007669"/>
    <property type="project" value="UniProtKB-KW"/>
</dbReference>
<evidence type="ECO:0000256" key="3">
    <source>
        <dbReference type="ARBA" id="ARBA00022630"/>
    </source>
</evidence>
<evidence type="ECO:0000256" key="8">
    <source>
        <dbReference type="ARBA" id="ARBA00023014"/>
    </source>
</evidence>
<evidence type="ECO:0000256" key="6">
    <source>
        <dbReference type="ARBA" id="ARBA00023002"/>
    </source>
</evidence>
<evidence type="ECO:0000259" key="9">
    <source>
        <dbReference type="PROSITE" id="PS51379"/>
    </source>
</evidence>
<keyword evidence="8" id="KW-0411">Iron-sulfur</keyword>
<keyword evidence="7" id="KW-0408">Iron</keyword>
<evidence type="ECO:0000256" key="2">
    <source>
        <dbReference type="ARBA" id="ARBA00006561"/>
    </source>
</evidence>
<dbReference type="Gene3D" id="3.30.70.3270">
    <property type="match status" value="1"/>
</dbReference>
<name>A0A7V3RGN3_UNCW3</name>
<dbReference type="Pfam" id="PF02662">
    <property type="entry name" value="FlpD"/>
    <property type="match status" value="1"/>
</dbReference>
<dbReference type="GO" id="GO:0046872">
    <property type="term" value="F:metal ion binding"/>
    <property type="evidence" value="ECO:0007669"/>
    <property type="project" value="UniProtKB-KW"/>
</dbReference>
<feature type="domain" description="4Fe-4S ferredoxin-type" evidence="9">
    <location>
        <begin position="197"/>
        <end position="229"/>
    </location>
</feature>
<dbReference type="SUPFAM" id="SSF46548">
    <property type="entry name" value="alpha-helical ferredoxin"/>
    <property type="match status" value="1"/>
</dbReference>
<dbReference type="PANTHER" id="PTHR43498:SF1">
    <property type="entry name" value="COB--COM HETERODISULFIDE REDUCTASE IRON-SULFUR SUBUNIT A"/>
    <property type="match status" value="1"/>
</dbReference>
<dbReference type="PROSITE" id="PS00198">
    <property type="entry name" value="4FE4S_FER_1"/>
    <property type="match status" value="2"/>
</dbReference>
<dbReference type="Pfam" id="PF13187">
    <property type="entry name" value="Fer4_9"/>
    <property type="match status" value="1"/>
</dbReference>
<feature type="domain" description="4Fe-4S ferredoxin-type" evidence="9">
    <location>
        <begin position="241"/>
        <end position="269"/>
    </location>
</feature>
<dbReference type="InterPro" id="IPR003953">
    <property type="entry name" value="FAD-dep_OxRdtase_2_FAD-bd"/>
</dbReference>
<dbReference type="InterPro" id="IPR039650">
    <property type="entry name" value="HdrA-like"/>
</dbReference>
<evidence type="ECO:0000313" key="10">
    <source>
        <dbReference type="EMBL" id="HGE77736.1"/>
    </source>
</evidence>
<dbReference type="GO" id="GO:0051536">
    <property type="term" value="F:iron-sulfur cluster binding"/>
    <property type="evidence" value="ECO:0007669"/>
    <property type="project" value="UniProtKB-KW"/>
</dbReference>
<sequence>MRVLLCRCNGLINISDLNFGPEVKIEWYDDLCKQEIRFTPNEKVVIGGCSPSLMEGLFPDVDAEFVNLKDHIVLIGHSPNKAKELIGGAIQKAKGGVELKKKSFLLKDKSLLVIGSGVAGLDLARSVANSGVRVILVEKEPFLGGTVSKLDRLYPEGAPWSHTLLPLISSVIKSKNIEILTNTEVVSVQGTIGDYKIKLRVSPRGVIECNNCGKCTLVCPVDVQDQGRTRKAIYSTNTYPNIYAIDFNACTKCGECVKVCPRKIDLNESERIIEVNSGAIGVATGLKFYDLTKVEEYGYGRFKGVMNTLEFERRIADGSLRPKKIVIICCAGSRDVNHLPYCSKACCFLALKEAKLAIDRYPDVRIFVCAMDMRSYGNFEYLYTTLRELGVLFIKGKPSEVINKDGNLIVKVEDLYTNELIEIDADTVVLSGGFVPDRETFDKLGIKVEDRFPLLFESGNLGNLELPRGIFIAGSASFPAGVMETIIDARKSAYSIINLFQKSSLETYQPIAFVNEDYCSVCKTCISACPYNAIVVENEKIKIREDLCMGCGICASACPAAASRLEKFTPKEISEWLYAVTKPGDIIALLCRWSAYNATEAAALSKIKYPENVKILRVPCSGAVEPGHIIQALNSGAKGVLIGGCYPDACHYAKGNFKAKVREQILKDTLEILGLPKNRVRLEWIGKDEAKKFDTVIREMNLS</sequence>
<keyword evidence="4" id="KW-0479">Metal-binding</keyword>
<keyword evidence="5" id="KW-0274">FAD</keyword>
<dbReference type="EMBL" id="DTOZ01000050">
    <property type="protein sequence ID" value="HGE77736.1"/>
    <property type="molecule type" value="Genomic_DNA"/>
</dbReference>
<dbReference type="SUPFAM" id="SSF51971">
    <property type="entry name" value="Nucleotide-binding domain"/>
    <property type="match status" value="1"/>
</dbReference>
<dbReference type="PROSITE" id="PS51379">
    <property type="entry name" value="4FE4S_FER_2"/>
    <property type="match status" value="4"/>
</dbReference>
<organism evidence="10">
    <name type="scientific">candidate division WOR-3 bacterium</name>
    <dbReference type="NCBI Taxonomy" id="2052148"/>
    <lineage>
        <taxon>Bacteria</taxon>
        <taxon>Bacteria division WOR-3</taxon>
    </lineage>
</organism>
<gene>
    <name evidence="10" type="ORF">ENX68_01885</name>
</gene>
<dbReference type="Gene3D" id="3.40.50.720">
    <property type="entry name" value="NAD(P)-binding Rossmann-like Domain"/>
    <property type="match status" value="1"/>
</dbReference>
<dbReference type="AlphaFoldDB" id="A0A7V3RGN3"/>